<evidence type="ECO:0000313" key="2">
    <source>
        <dbReference type="EMBL" id="KAJ3561194.1"/>
    </source>
</evidence>
<proteinExistence type="predicted"/>
<gene>
    <name evidence="2" type="ORF">NP233_g10341</name>
</gene>
<keyword evidence="3" id="KW-1185">Reference proteome</keyword>
<organism evidence="2 3">
    <name type="scientific">Leucocoprinus birnbaumii</name>
    <dbReference type="NCBI Taxonomy" id="56174"/>
    <lineage>
        <taxon>Eukaryota</taxon>
        <taxon>Fungi</taxon>
        <taxon>Dikarya</taxon>
        <taxon>Basidiomycota</taxon>
        <taxon>Agaricomycotina</taxon>
        <taxon>Agaricomycetes</taxon>
        <taxon>Agaricomycetidae</taxon>
        <taxon>Agaricales</taxon>
        <taxon>Agaricineae</taxon>
        <taxon>Agaricaceae</taxon>
        <taxon>Leucocoprinus</taxon>
    </lineage>
</organism>
<evidence type="ECO:0000256" key="1">
    <source>
        <dbReference type="SAM" id="MobiDB-lite"/>
    </source>
</evidence>
<comment type="caution">
    <text evidence="2">The sequence shown here is derived from an EMBL/GenBank/DDBJ whole genome shotgun (WGS) entry which is preliminary data.</text>
</comment>
<feature type="region of interest" description="Disordered" evidence="1">
    <location>
        <begin position="1"/>
        <end position="32"/>
    </location>
</feature>
<feature type="region of interest" description="Disordered" evidence="1">
    <location>
        <begin position="180"/>
        <end position="200"/>
    </location>
</feature>
<dbReference type="AlphaFoldDB" id="A0AAD5VJ56"/>
<protein>
    <submittedName>
        <fullName evidence="2">Uncharacterized protein</fullName>
    </submittedName>
</protein>
<accession>A0AAD5VJ56</accession>
<feature type="compositionally biased region" description="Polar residues" evidence="1">
    <location>
        <begin position="13"/>
        <end position="22"/>
    </location>
</feature>
<feature type="region of interest" description="Disordered" evidence="1">
    <location>
        <begin position="359"/>
        <end position="399"/>
    </location>
</feature>
<dbReference type="Proteomes" id="UP001213000">
    <property type="component" value="Unassembled WGS sequence"/>
</dbReference>
<evidence type="ECO:0000313" key="3">
    <source>
        <dbReference type="Proteomes" id="UP001213000"/>
    </source>
</evidence>
<reference evidence="2" key="1">
    <citation type="submission" date="2022-07" db="EMBL/GenBank/DDBJ databases">
        <title>Genome Sequence of Leucocoprinus birnbaumii.</title>
        <authorList>
            <person name="Buettner E."/>
        </authorList>
    </citation>
    <scope>NUCLEOTIDE SEQUENCE</scope>
    <source>
        <strain evidence="2">VT141</strain>
    </source>
</reference>
<name>A0AAD5VJ56_9AGAR</name>
<dbReference type="EMBL" id="JANIEX010001041">
    <property type="protein sequence ID" value="KAJ3561194.1"/>
    <property type="molecule type" value="Genomic_DNA"/>
</dbReference>
<sequence length="399" mass="42622">MPDALLKVPPSPTFTRSATQIVEQEKSGGSRVDISDLPDDGEEGVPLCFAPSAWPKTTLGQFNNVSRGRRWLGTQSRPGDSIPFATGATADRPAEIVSRAMLITLRRLHSGRTFCLFSSVLVKELLSAAPEASPRTPPSPTFIGAGTTSAIGSSHRTTAEVPSSGGAVPELIERRTGSDLFSREKPGGLRAGVGSLPGHEGGEGVTPVLGERFASSAKVSLLYHLHMDHSRYASRGSPASNAILGMYGGQSSQADRSMEYRARLQFSPTISLQPQQLASISRVSQSIHLSLDKNVWCAPEMVRSPGNGLFALEHARHEDQESDIEIGFVPGLPSQQEDIAGRSQAASNVTFWHYSSPTTDMSTSFGDTTSSAQREFGPTTTSAQYEDPTSPSIPEQRSV</sequence>